<dbReference type="InterPro" id="IPR016181">
    <property type="entry name" value="Acyl_CoA_acyltransferase"/>
</dbReference>
<dbReference type="AlphaFoldDB" id="A0A4Q5LX03"/>
<dbReference type="OrthoDB" id="1493107at2"/>
<dbReference type="SUPFAM" id="SSF55729">
    <property type="entry name" value="Acyl-CoA N-acyltransferases (Nat)"/>
    <property type="match status" value="1"/>
</dbReference>
<evidence type="ECO:0000313" key="3">
    <source>
        <dbReference type="Proteomes" id="UP000293162"/>
    </source>
</evidence>
<feature type="domain" description="N-acetyltransferase" evidence="1">
    <location>
        <begin position="3"/>
        <end position="187"/>
    </location>
</feature>
<dbReference type="Proteomes" id="UP000293162">
    <property type="component" value="Unassembled WGS sequence"/>
</dbReference>
<dbReference type="InterPro" id="IPR000182">
    <property type="entry name" value="GNAT_dom"/>
</dbReference>
<evidence type="ECO:0000259" key="1">
    <source>
        <dbReference type="PROSITE" id="PS51186"/>
    </source>
</evidence>
<proteinExistence type="predicted"/>
<dbReference type="EMBL" id="SEWF01000028">
    <property type="protein sequence ID" value="RYU94252.1"/>
    <property type="molecule type" value="Genomic_DNA"/>
</dbReference>
<comment type="caution">
    <text evidence="2">The sequence shown here is derived from an EMBL/GenBank/DDBJ whole genome shotgun (WGS) entry which is preliminary data.</text>
</comment>
<keyword evidence="3" id="KW-1185">Reference proteome</keyword>
<dbReference type="PROSITE" id="PS51186">
    <property type="entry name" value="GNAT"/>
    <property type="match status" value="1"/>
</dbReference>
<reference evidence="2 3" key="1">
    <citation type="submission" date="2019-02" db="EMBL/GenBank/DDBJ databases">
        <title>Bacterial novel species Emticicia sp. 17J42-9 isolated from soil.</title>
        <authorList>
            <person name="Jung H.-Y."/>
        </authorList>
    </citation>
    <scope>NUCLEOTIDE SEQUENCE [LARGE SCALE GENOMIC DNA]</scope>
    <source>
        <strain evidence="2 3">17J42-9</strain>
    </source>
</reference>
<sequence>MNTRIRKAELNDTEAFIAIKNQLPISMVDGTTTKGGFLLGTDINTYRSFIENDYCLVAEVDTQVIGFGIILKDSTLRASEVWEKRSSADWFINLADYESQRLGYFEQLAFLKGHRKSVLILCYNLVKWVFEQGYETLFTTTVNKPILNLAAIPFIEAVDGIQAGNIDEFYPKIGQINSDIYLIEARTFLEKVKNLPLYPFFEANTLTFH</sequence>
<evidence type="ECO:0000313" key="2">
    <source>
        <dbReference type="EMBL" id="RYU94252.1"/>
    </source>
</evidence>
<protein>
    <recommendedName>
        <fullName evidence="1">N-acetyltransferase domain-containing protein</fullName>
    </recommendedName>
</protein>
<dbReference type="RefSeq" id="WP_130022588.1">
    <property type="nucleotide sequence ID" value="NZ_SEWF01000028.1"/>
</dbReference>
<dbReference type="Gene3D" id="3.40.630.30">
    <property type="match status" value="1"/>
</dbReference>
<accession>A0A4Q5LX03</accession>
<organism evidence="2 3">
    <name type="scientific">Emticicia agri</name>
    <dbReference type="NCBI Taxonomy" id="2492393"/>
    <lineage>
        <taxon>Bacteria</taxon>
        <taxon>Pseudomonadati</taxon>
        <taxon>Bacteroidota</taxon>
        <taxon>Cytophagia</taxon>
        <taxon>Cytophagales</taxon>
        <taxon>Leadbetterellaceae</taxon>
        <taxon>Emticicia</taxon>
    </lineage>
</organism>
<name>A0A4Q5LX03_9BACT</name>
<dbReference type="GO" id="GO:0016747">
    <property type="term" value="F:acyltransferase activity, transferring groups other than amino-acyl groups"/>
    <property type="evidence" value="ECO:0007669"/>
    <property type="project" value="InterPro"/>
</dbReference>
<gene>
    <name evidence="2" type="ORF">EWM59_17685</name>
</gene>